<accession>A0A1Y2MDS5</accession>
<feature type="compositionally biased region" description="Low complexity" evidence="1">
    <location>
        <begin position="47"/>
        <end position="56"/>
    </location>
</feature>
<evidence type="ECO:0000313" key="4">
    <source>
        <dbReference type="Proteomes" id="UP000193240"/>
    </source>
</evidence>
<organism evidence="3 4">
    <name type="scientific">Epicoccum nigrum</name>
    <name type="common">Soil fungus</name>
    <name type="synonym">Epicoccum purpurascens</name>
    <dbReference type="NCBI Taxonomy" id="105696"/>
    <lineage>
        <taxon>Eukaryota</taxon>
        <taxon>Fungi</taxon>
        <taxon>Dikarya</taxon>
        <taxon>Ascomycota</taxon>
        <taxon>Pezizomycotina</taxon>
        <taxon>Dothideomycetes</taxon>
        <taxon>Pleosporomycetidae</taxon>
        <taxon>Pleosporales</taxon>
        <taxon>Pleosporineae</taxon>
        <taxon>Didymellaceae</taxon>
        <taxon>Epicoccum</taxon>
    </lineage>
</organism>
<feature type="region of interest" description="Disordered" evidence="1">
    <location>
        <begin position="153"/>
        <end position="202"/>
    </location>
</feature>
<dbReference type="EMBL" id="KZ107838">
    <property type="protein sequence ID" value="OSS54142.1"/>
    <property type="molecule type" value="Genomic_DNA"/>
</dbReference>
<keyword evidence="2" id="KW-0472">Membrane</keyword>
<name>A0A1Y2MDS5_EPING</name>
<evidence type="ECO:0000313" key="3">
    <source>
        <dbReference type="EMBL" id="OSS54142.1"/>
    </source>
</evidence>
<protein>
    <submittedName>
        <fullName evidence="3">Uncharacterized protein</fullName>
    </submittedName>
</protein>
<evidence type="ECO:0000256" key="1">
    <source>
        <dbReference type="SAM" id="MobiDB-lite"/>
    </source>
</evidence>
<dbReference type="InParanoid" id="A0A1Y2MDS5"/>
<keyword evidence="2" id="KW-1133">Transmembrane helix</keyword>
<feature type="transmembrane region" description="Helical" evidence="2">
    <location>
        <begin position="7"/>
        <end position="26"/>
    </location>
</feature>
<feature type="region of interest" description="Disordered" evidence="1">
    <location>
        <begin position="46"/>
        <end position="84"/>
    </location>
</feature>
<keyword evidence="4" id="KW-1185">Reference proteome</keyword>
<dbReference type="Proteomes" id="UP000193240">
    <property type="component" value="Unassembled WGS sequence"/>
</dbReference>
<sequence>MSSEDDVRSLGIVVLNSGVCLVLLTINSINPVTITRTQDISRLDRLSIPPTKTPTNPSSPIPPWVPNKRKVTRAGTSPPHPRLPLSTYLNTHPPHSTGQSEIRVLKDDAPIERTEYNDREVADSDKQLGTFLYTQTPYLSALLCGAKMPAERDEKEAIDESNILDERTRGAAKEAGTYAEPGDDEGLEAAVEENDGTSAGRQ</sequence>
<evidence type="ECO:0000256" key="2">
    <source>
        <dbReference type="SAM" id="Phobius"/>
    </source>
</evidence>
<dbReference type="AlphaFoldDB" id="A0A1Y2MDS5"/>
<feature type="compositionally biased region" description="Acidic residues" evidence="1">
    <location>
        <begin position="181"/>
        <end position="195"/>
    </location>
</feature>
<proteinExistence type="predicted"/>
<reference evidence="3 4" key="1">
    <citation type="journal article" date="2017" name="Genome Announc.">
        <title>Genome sequence of the saprophytic ascomycete Epicoccum nigrum ICMP 19927 strain isolated from New Zealand.</title>
        <authorList>
            <person name="Fokin M."/>
            <person name="Fleetwood D."/>
            <person name="Weir B.S."/>
            <person name="Villas-Boas S.G."/>
        </authorList>
    </citation>
    <scope>NUCLEOTIDE SEQUENCE [LARGE SCALE GENOMIC DNA]</scope>
    <source>
        <strain evidence="3 4">ICMP 19927</strain>
    </source>
</reference>
<gene>
    <name evidence="3" type="ORF">B5807_00602</name>
</gene>
<keyword evidence="2" id="KW-0812">Transmembrane</keyword>